<dbReference type="Pfam" id="PF19527">
    <property type="entry name" value="DUF6055"/>
    <property type="match status" value="1"/>
</dbReference>
<dbReference type="Gene3D" id="2.160.10.10">
    <property type="entry name" value="Hexapeptide repeat proteins"/>
    <property type="match status" value="1"/>
</dbReference>
<dbReference type="Proteomes" id="UP000186917">
    <property type="component" value="Unassembled WGS sequence"/>
</dbReference>
<reference evidence="4" key="1">
    <citation type="submission" date="2017-01" db="EMBL/GenBank/DDBJ databases">
        <authorList>
            <person name="Varghese N."/>
            <person name="Submissions S."/>
        </authorList>
    </citation>
    <scope>NUCLEOTIDE SEQUENCE [LARGE SCALE GENOMIC DNA]</scope>
    <source>
        <strain evidence="4">DSM 21054</strain>
    </source>
</reference>
<feature type="signal peptide" evidence="1">
    <location>
        <begin position="1"/>
        <end position="21"/>
    </location>
</feature>
<dbReference type="InterPro" id="IPR000421">
    <property type="entry name" value="FA58C"/>
</dbReference>
<dbReference type="AlphaFoldDB" id="A0A1N7QI24"/>
<protein>
    <submittedName>
        <fullName evidence="3">Por secretion system C-terminal sorting domain-containing protein</fullName>
    </submittedName>
</protein>
<dbReference type="STRING" id="477680.SAMN05421788_105318"/>
<dbReference type="InterPro" id="IPR045690">
    <property type="entry name" value="DUF6055"/>
</dbReference>
<dbReference type="InterPro" id="IPR026444">
    <property type="entry name" value="Secre_tail"/>
</dbReference>
<evidence type="ECO:0000259" key="2">
    <source>
        <dbReference type="PROSITE" id="PS50022"/>
    </source>
</evidence>
<gene>
    <name evidence="3" type="ORF">SAMN05421788_105318</name>
</gene>
<dbReference type="OrthoDB" id="9802005at2"/>
<organism evidence="3 4">
    <name type="scientific">Filimonas lacunae</name>
    <dbReference type="NCBI Taxonomy" id="477680"/>
    <lineage>
        <taxon>Bacteria</taxon>
        <taxon>Pseudomonadati</taxon>
        <taxon>Bacteroidota</taxon>
        <taxon>Chitinophagia</taxon>
        <taxon>Chitinophagales</taxon>
        <taxon>Chitinophagaceae</taxon>
        <taxon>Filimonas</taxon>
    </lineage>
</organism>
<keyword evidence="4" id="KW-1185">Reference proteome</keyword>
<dbReference type="SUPFAM" id="SSF49785">
    <property type="entry name" value="Galactose-binding domain-like"/>
    <property type="match status" value="1"/>
</dbReference>
<evidence type="ECO:0000313" key="4">
    <source>
        <dbReference type="Proteomes" id="UP000186917"/>
    </source>
</evidence>
<dbReference type="InterPro" id="IPR008979">
    <property type="entry name" value="Galactose-bd-like_sf"/>
</dbReference>
<sequence>MKHKIVQLLVLLLLSCTSLFAKTVYIPTQFSTAPWNEWAPNYKYESTNFVIFWGAKVGANPTTYSDANLRFDPAAIASYLEASFSYYINTVGFHDNSGKLGLYKIIVVMNETYNGAGGPTGWAFGGAYDEMIGALWIHPNATRDPYVIAHELAHSLQNQNRIDFKPGGNQGGFNNYEPAGYFWETHANYMRCLQYPTVASDDLPRWLMTRQYYIGSTRHHYSTFKWLMNIQQNYGGINTVNRLWRESVANEVPTETWRRISGWTQAQLNDAMYDYAKREVNCDYPAQSFGADMRDQLNIYKTSAAENHWLWRQYTILTQISATTNRYIVPKNMAPQDQGINIIPLYPNCASNTVHVKFKGHTEVNGQAGWRWGFVEVLANGTTSVYGATQSSSDSEATYTLTASTSKLYLVVMGAPTAKHDYVWEPGWPRQYRYPYELRIENALPEGYQSTFRADVKALYAGHTHTNGGGWVANSATVASTVYVGPKAIVVGSSNLSGTVRVEGTARLESVTASSTVVFSGDCNVYGGTYSGSAQITDGAVLTNCTISGNTICRDNAWAWGTTYGGTGVVLGGDVEIGNCSTAGYYLQTPHTNNGRAECDGKGASDASNTDINTTYSNFTDAQMSWTAIGCSTGGTTTSNIAPLANATTSYVSSWETLSAVNDGYTPANSNDKTHGAYGNWNNPNSTQWVQYDWTQPYQISSTEVYWFDDAGGVLTPTTASIQYWNSTTAAWVTLGSVPRVKDANNVLTITPVQTSRLRVSMLNTTQSTGILEWRVLGIPVTSLSAATTMATPVVTDNNTVKATQAIAIYPNPARATCTIQLNGFTEKENVTLAIYDMQGKEVFRNILGARRQYTLVANRLAGNSSMYIVKAIGRSKAVSQKLVLVQ</sequence>
<dbReference type="NCBIfam" id="TIGR04183">
    <property type="entry name" value="Por_Secre_tail"/>
    <property type="match status" value="1"/>
</dbReference>
<feature type="chain" id="PRO_5012749353" evidence="1">
    <location>
        <begin position="22"/>
        <end position="887"/>
    </location>
</feature>
<dbReference type="RefSeq" id="WP_076380145.1">
    <property type="nucleotide sequence ID" value="NZ_AP017422.1"/>
</dbReference>
<accession>A0A1N7QI24</accession>
<dbReference type="EMBL" id="FTOR01000005">
    <property type="protein sequence ID" value="SIT22525.1"/>
    <property type="molecule type" value="Genomic_DNA"/>
</dbReference>
<name>A0A1N7QI24_9BACT</name>
<dbReference type="PROSITE" id="PS51257">
    <property type="entry name" value="PROKAR_LIPOPROTEIN"/>
    <property type="match status" value="1"/>
</dbReference>
<dbReference type="Pfam" id="PF18962">
    <property type="entry name" value="Por_Secre_tail"/>
    <property type="match status" value="1"/>
</dbReference>
<dbReference type="Gene3D" id="2.60.120.260">
    <property type="entry name" value="Galactose-binding domain-like"/>
    <property type="match status" value="1"/>
</dbReference>
<dbReference type="SUPFAM" id="SSF51161">
    <property type="entry name" value="Trimeric LpxA-like enzymes"/>
    <property type="match status" value="1"/>
</dbReference>
<feature type="domain" description="F5/8 type C" evidence="2">
    <location>
        <begin position="631"/>
        <end position="779"/>
    </location>
</feature>
<keyword evidence="1" id="KW-0732">Signal</keyword>
<proteinExistence type="predicted"/>
<dbReference type="PROSITE" id="PS50022">
    <property type="entry name" value="FA58C_3"/>
    <property type="match status" value="1"/>
</dbReference>
<evidence type="ECO:0000313" key="3">
    <source>
        <dbReference type="EMBL" id="SIT22525.1"/>
    </source>
</evidence>
<dbReference type="InterPro" id="IPR011004">
    <property type="entry name" value="Trimer_LpxA-like_sf"/>
</dbReference>
<evidence type="ECO:0000256" key="1">
    <source>
        <dbReference type="SAM" id="SignalP"/>
    </source>
</evidence>